<dbReference type="Gene3D" id="2.40.110.10">
    <property type="entry name" value="Butyryl-CoA Dehydrogenase, subunit A, domain 2"/>
    <property type="match status" value="1"/>
</dbReference>
<dbReference type="Gene3D" id="1.10.3140.10">
    <property type="entry name" value="4-hydroxybutyryl-coa dehydratase, domain 1"/>
    <property type="match status" value="1"/>
</dbReference>
<proteinExistence type="predicted"/>
<protein>
    <submittedName>
        <fullName evidence="6">4-hydroxyphenylacetate 3-monooxygenase</fullName>
        <ecNumber evidence="6">1.14.14.9</ecNumber>
    </submittedName>
</protein>
<name>A0A170PRD4_9ZZZZ</name>
<dbReference type="Pfam" id="PF11794">
    <property type="entry name" value="HpaB_N"/>
    <property type="match status" value="1"/>
</dbReference>
<evidence type="ECO:0000256" key="1">
    <source>
        <dbReference type="ARBA" id="ARBA00022630"/>
    </source>
</evidence>
<reference evidence="6" key="1">
    <citation type="submission" date="2015-10" db="EMBL/GenBank/DDBJ databases">
        <authorList>
            <person name="Gilbert D.G."/>
        </authorList>
    </citation>
    <scope>NUCLEOTIDE SEQUENCE</scope>
</reference>
<dbReference type="InterPro" id="IPR036250">
    <property type="entry name" value="AcylCo_DH-like_C"/>
</dbReference>
<evidence type="ECO:0000313" key="6">
    <source>
        <dbReference type="EMBL" id="CUS52399.1"/>
    </source>
</evidence>
<dbReference type="AlphaFoldDB" id="A0A170PRD4"/>
<dbReference type="SUPFAM" id="SSF56645">
    <property type="entry name" value="Acyl-CoA dehydrogenase NM domain-like"/>
    <property type="match status" value="1"/>
</dbReference>
<keyword evidence="2" id="KW-0274">FAD</keyword>
<evidence type="ECO:0000259" key="5">
    <source>
        <dbReference type="Pfam" id="PF11794"/>
    </source>
</evidence>
<dbReference type="Gene3D" id="1.20.140.10">
    <property type="entry name" value="Butyryl-CoA Dehydrogenase, subunit A, domain 3"/>
    <property type="match status" value="1"/>
</dbReference>
<keyword evidence="3 6" id="KW-0560">Oxidoreductase</keyword>
<organism evidence="6">
    <name type="scientific">hydrothermal vent metagenome</name>
    <dbReference type="NCBI Taxonomy" id="652676"/>
    <lineage>
        <taxon>unclassified sequences</taxon>
        <taxon>metagenomes</taxon>
        <taxon>ecological metagenomes</taxon>
    </lineage>
</organism>
<keyword evidence="1" id="KW-0285">Flavoprotein</keyword>
<dbReference type="InterPro" id="IPR046373">
    <property type="entry name" value="Acyl-CoA_Oxase/DH_mid-dom_sf"/>
</dbReference>
<keyword evidence="6" id="KW-0503">Monooxygenase</keyword>
<evidence type="ECO:0000256" key="3">
    <source>
        <dbReference type="ARBA" id="ARBA00023002"/>
    </source>
</evidence>
<dbReference type="InterPro" id="IPR009100">
    <property type="entry name" value="AcylCoA_DH/oxidase_NM_dom_sf"/>
</dbReference>
<dbReference type="InterPro" id="IPR004925">
    <property type="entry name" value="HpaB/PvcC/4-BUDH"/>
</dbReference>
<dbReference type="GO" id="GO:0016627">
    <property type="term" value="F:oxidoreductase activity, acting on the CH-CH group of donors"/>
    <property type="evidence" value="ECO:0007669"/>
    <property type="project" value="InterPro"/>
</dbReference>
<evidence type="ECO:0000259" key="4">
    <source>
        <dbReference type="Pfam" id="PF03241"/>
    </source>
</evidence>
<sequence>MLKSGREYLDSLKDGRVIYIGDETVVDPTTHPAFDRIANTYAALYDLKKAPENMDLMSYEEKGEQFSTYFLKPRTQADLEKRTRAHRFITEWSYGLLGRSPDATASNVTGMAMKPTVLEDNDGGFPEHLAVLWEHLRTEDIFLTYAIVPPPAARNPEYYQSKGIDSPTLRVTKEDDAGVTINGMKFLATSAAVANEVIVGNILPLAPDQAAESITCIIPFNLPGMSLWARKPIAQNVKYEFEAPLSFRYDESDCMLVFEDVHIPWENVIVHNNAPLSRDVFIKSASHVLSNHQSNCRFHSKMRFVLGIASMITKATGAHDVPAVRETLGRLAAMEAGFGALIDAQIYAHEQLTEEFVLYSRRYMYAGLAWAAEHHSTLLDTVRELMGGGVFQFPASINLVRDPTLKVMFDKYWSTVDDSSVERMKLFSLAWDLVGSAHASRLQSYEKFFVGPVFSIRNYSYINAPWDEFDAIVENLMQQYDVPDFTN</sequence>
<dbReference type="PANTHER" id="PTHR36117:SF3">
    <property type="entry name" value="4-HYDROXYPHENYLACETATE 3-MONOOXYGENASE-RELATED"/>
    <property type="match status" value="1"/>
</dbReference>
<accession>A0A170PRD4</accession>
<gene>
    <name evidence="6" type="ORF">MGWOODY_XGa2557</name>
</gene>
<dbReference type="EC" id="1.14.14.9" evidence="6"/>
<dbReference type="Pfam" id="PF03241">
    <property type="entry name" value="HpaB"/>
    <property type="match status" value="1"/>
</dbReference>
<dbReference type="SUPFAM" id="SSF47203">
    <property type="entry name" value="Acyl-CoA dehydrogenase C-terminal domain-like"/>
    <property type="match status" value="1"/>
</dbReference>
<dbReference type="InterPro" id="IPR024719">
    <property type="entry name" value="HpaB/PvcC/4-BUDH_C"/>
</dbReference>
<evidence type="ECO:0000256" key="2">
    <source>
        <dbReference type="ARBA" id="ARBA00022827"/>
    </source>
</evidence>
<dbReference type="InterPro" id="IPR024674">
    <property type="entry name" value="HpaB/PvcC/4-BUDH_N"/>
</dbReference>
<dbReference type="PANTHER" id="PTHR36117">
    <property type="entry name" value="4-HYDROXYPHENYLACETATE 3-MONOOXYGENASE-RELATED"/>
    <property type="match status" value="1"/>
</dbReference>
<dbReference type="GO" id="GO:0052881">
    <property type="term" value="F:4-hydroxyphenylacetate 3-monooxygenase activity"/>
    <property type="evidence" value="ECO:0007669"/>
    <property type="project" value="UniProtKB-EC"/>
</dbReference>
<dbReference type="EMBL" id="CZRL01000082">
    <property type="protein sequence ID" value="CUS52399.1"/>
    <property type="molecule type" value="Genomic_DNA"/>
</dbReference>
<feature type="domain" description="HpaB/PvcC/4-BUDH N-terminal" evidence="5">
    <location>
        <begin position="5"/>
        <end position="269"/>
    </location>
</feature>
<feature type="domain" description="HpaB/PvcC/4-BUDH C-terminal" evidence="4">
    <location>
        <begin position="279"/>
        <end position="477"/>
    </location>
</feature>